<feature type="domain" description="Putative ER transporter 6TM N-terminal" evidence="3">
    <location>
        <begin position="74"/>
        <end position="170"/>
    </location>
</feature>
<organism evidence="4 5">
    <name type="scientific">Mycena albidolilacea</name>
    <dbReference type="NCBI Taxonomy" id="1033008"/>
    <lineage>
        <taxon>Eukaryota</taxon>
        <taxon>Fungi</taxon>
        <taxon>Dikarya</taxon>
        <taxon>Basidiomycota</taxon>
        <taxon>Agaricomycotina</taxon>
        <taxon>Agaricomycetes</taxon>
        <taxon>Agaricomycetidae</taxon>
        <taxon>Agaricales</taxon>
        <taxon>Marasmiineae</taxon>
        <taxon>Mycenaceae</taxon>
        <taxon>Mycena</taxon>
    </lineage>
</organism>
<accession>A0AAD6ZM60</accession>
<keyword evidence="2" id="KW-0472">Membrane</keyword>
<dbReference type="Pfam" id="PF10337">
    <property type="entry name" value="ArAE_2_N"/>
    <property type="match status" value="1"/>
</dbReference>
<reference evidence="4" key="1">
    <citation type="submission" date="2023-03" db="EMBL/GenBank/DDBJ databases">
        <title>Massive genome expansion in bonnet fungi (Mycena s.s.) driven by repeated elements and novel gene families across ecological guilds.</title>
        <authorList>
            <consortium name="Lawrence Berkeley National Laboratory"/>
            <person name="Harder C.B."/>
            <person name="Miyauchi S."/>
            <person name="Viragh M."/>
            <person name="Kuo A."/>
            <person name="Thoen E."/>
            <person name="Andreopoulos B."/>
            <person name="Lu D."/>
            <person name="Skrede I."/>
            <person name="Drula E."/>
            <person name="Henrissat B."/>
            <person name="Morin E."/>
            <person name="Kohler A."/>
            <person name="Barry K."/>
            <person name="LaButti K."/>
            <person name="Morin E."/>
            <person name="Salamov A."/>
            <person name="Lipzen A."/>
            <person name="Mereny Z."/>
            <person name="Hegedus B."/>
            <person name="Baldrian P."/>
            <person name="Stursova M."/>
            <person name="Weitz H."/>
            <person name="Taylor A."/>
            <person name="Grigoriev I.V."/>
            <person name="Nagy L.G."/>
            <person name="Martin F."/>
            <person name="Kauserud H."/>
        </authorList>
    </citation>
    <scope>NUCLEOTIDE SEQUENCE</scope>
    <source>
        <strain evidence="4">CBHHK002</strain>
    </source>
</reference>
<evidence type="ECO:0000256" key="1">
    <source>
        <dbReference type="SAM" id="MobiDB-lite"/>
    </source>
</evidence>
<evidence type="ECO:0000313" key="5">
    <source>
        <dbReference type="Proteomes" id="UP001218218"/>
    </source>
</evidence>
<dbReference type="InterPro" id="IPR018823">
    <property type="entry name" value="ArAE_2_N"/>
</dbReference>
<protein>
    <recommendedName>
        <fullName evidence="3">Putative ER transporter 6TM N-terminal domain-containing protein</fullName>
    </recommendedName>
</protein>
<proteinExistence type="predicted"/>
<feature type="transmembrane region" description="Helical" evidence="2">
    <location>
        <begin position="77"/>
        <end position="96"/>
    </location>
</feature>
<sequence length="187" mass="18939">MSSASSELASDRDKHTQANTENDAQDLEKGVVPDGGEAAEEGKPVPAAATDAGVKGEPLGALGLFSCVFPALRNLRVLKTCVRCVLVSAAAIVLLVDKASLATMGQAGFFAAVSILLPPLLALSVLVLASLTLLIGMLLGWAWGAACMAAAISVQDKALLAAAQNRARDGACVISSPSPFLLGLLAS</sequence>
<comment type="caution">
    <text evidence="4">The sequence shown here is derived from an EMBL/GenBank/DDBJ whole genome shotgun (WGS) entry which is preliminary data.</text>
</comment>
<dbReference type="PANTHER" id="PTHR37994:SF3">
    <property type="entry name" value="ER TRANSPORTER 6TM N-TERMINAL DOMAIN-CONTAINING PROTEIN"/>
    <property type="match status" value="1"/>
</dbReference>
<keyword evidence="2" id="KW-0812">Transmembrane</keyword>
<evidence type="ECO:0000259" key="3">
    <source>
        <dbReference type="Pfam" id="PF10337"/>
    </source>
</evidence>
<evidence type="ECO:0000313" key="4">
    <source>
        <dbReference type="EMBL" id="KAJ7328501.1"/>
    </source>
</evidence>
<keyword evidence="5" id="KW-1185">Reference proteome</keyword>
<dbReference type="PANTHER" id="PTHR37994">
    <property type="entry name" value="ARAE_2_N DOMAIN-CONTAINING PROTEIN-RELATED"/>
    <property type="match status" value="1"/>
</dbReference>
<gene>
    <name evidence="4" type="ORF">DFH08DRAFT_1084557</name>
</gene>
<dbReference type="AlphaFoldDB" id="A0AAD6ZM60"/>
<name>A0AAD6ZM60_9AGAR</name>
<dbReference type="EMBL" id="JARIHO010000039">
    <property type="protein sequence ID" value="KAJ7328501.1"/>
    <property type="molecule type" value="Genomic_DNA"/>
</dbReference>
<feature type="region of interest" description="Disordered" evidence="1">
    <location>
        <begin position="1"/>
        <end position="44"/>
    </location>
</feature>
<evidence type="ECO:0000256" key="2">
    <source>
        <dbReference type="SAM" id="Phobius"/>
    </source>
</evidence>
<dbReference type="Proteomes" id="UP001218218">
    <property type="component" value="Unassembled WGS sequence"/>
</dbReference>
<keyword evidence="2" id="KW-1133">Transmembrane helix</keyword>